<evidence type="ECO:0000256" key="11">
    <source>
        <dbReference type="ARBA" id="ARBA00068630"/>
    </source>
</evidence>
<comment type="function">
    <text evidence="8">Required for box C/D snoRNAs accumulation involved in snoRNA processing, snoRNA transport to the nucleolus and ribosome biogenesis.</text>
</comment>
<dbReference type="GO" id="GO:0008270">
    <property type="term" value="F:zinc ion binding"/>
    <property type="evidence" value="ECO:0007669"/>
    <property type="project" value="UniProtKB-UniRule"/>
</dbReference>
<evidence type="ECO:0000256" key="9">
    <source>
        <dbReference type="ARBA" id="ARBA00049654"/>
    </source>
</evidence>
<feature type="region of interest" description="Disordered" evidence="14">
    <location>
        <begin position="107"/>
        <end position="129"/>
    </location>
</feature>
<dbReference type="KEGG" id="tasa:A1Q1_02128"/>
<sequence length="331" mass="35738">MPLPAPPSNLPAKPGSAPVQEPVKTNACQVCGTEAKYTCPRCEKRTCSVACSKAHKAADNCSGVRNPAAYVPLNKITQGTWDGDYTWLEQGRRQVAEWGEGITAEEAERAAKGETPRRGRGGARGGRGIKRSRLDGLRWAANEIGAEVDLVPDGMQRRKTNQSSWNANLLPPDVLAKQPILALPYYYPRSRDVPDPTPPSRATKYFTPLDGNLPVDQALNGTAFVEFPTVRVFDRTEWLGKLGNGEVAVIPRFETKVAAEEKKSVPAKRERPEELGLGLGGYGSSDEDDAEEGEEADGGPEEAETKDITLSPRMAQALGQALEADFGPIGN</sequence>
<evidence type="ECO:0000256" key="14">
    <source>
        <dbReference type="SAM" id="MobiDB-lite"/>
    </source>
</evidence>
<evidence type="ECO:0000256" key="2">
    <source>
        <dbReference type="ARBA" id="ARBA00022517"/>
    </source>
</evidence>
<dbReference type="GeneID" id="25985642"/>
<dbReference type="PANTHER" id="PTHR13483">
    <property type="entry name" value="BOX C_D SNORNA PROTEIN 1-RELATED"/>
    <property type="match status" value="1"/>
</dbReference>
<dbReference type="GO" id="GO:0000492">
    <property type="term" value="P:box C/D snoRNP assembly"/>
    <property type="evidence" value="ECO:0007669"/>
    <property type="project" value="TreeGrafter"/>
</dbReference>
<dbReference type="GO" id="GO:0005634">
    <property type="term" value="C:nucleus"/>
    <property type="evidence" value="ECO:0007669"/>
    <property type="project" value="TreeGrafter"/>
</dbReference>
<dbReference type="Gene3D" id="3.30.60.190">
    <property type="match status" value="1"/>
</dbReference>
<protein>
    <recommendedName>
        <fullName evidence="11">Box C/D snoRNA protein 1</fullName>
    </recommendedName>
    <alternativeName>
        <fullName evidence="12">Zinc finger HIT domain-containing protein 6</fullName>
    </alternativeName>
</protein>
<dbReference type="SUPFAM" id="SSF144232">
    <property type="entry name" value="HIT/MYND zinc finger-like"/>
    <property type="match status" value="1"/>
</dbReference>
<dbReference type="PROSITE" id="PS51083">
    <property type="entry name" value="ZF_HIT"/>
    <property type="match status" value="1"/>
</dbReference>
<dbReference type="CDD" id="cd23023">
    <property type="entry name" value="zf-HIT_BCD1"/>
    <property type="match status" value="1"/>
</dbReference>
<evidence type="ECO:0000256" key="4">
    <source>
        <dbReference type="ARBA" id="ARBA00022723"/>
    </source>
</evidence>
<keyword evidence="3" id="KW-0597">Phosphoprotein</keyword>
<dbReference type="EMBL" id="ALBS01000189">
    <property type="protein sequence ID" value="EJT48869.1"/>
    <property type="molecule type" value="Genomic_DNA"/>
</dbReference>
<evidence type="ECO:0000259" key="15">
    <source>
        <dbReference type="PROSITE" id="PS51083"/>
    </source>
</evidence>
<keyword evidence="7" id="KW-0832">Ubl conjugation</keyword>
<dbReference type="FunFam" id="3.30.60.190:FF:000001">
    <property type="entry name" value="box C/D snoRNA protein 1"/>
    <property type="match status" value="1"/>
</dbReference>
<keyword evidence="4" id="KW-0479">Metal-binding</keyword>
<dbReference type="RefSeq" id="XP_014180548.1">
    <property type="nucleotide sequence ID" value="XM_014325073.1"/>
</dbReference>
<feature type="domain" description="HIT-type" evidence="15">
    <location>
        <begin position="28"/>
        <end position="61"/>
    </location>
</feature>
<reference evidence="16 17" key="1">
    <citation type="journal article" date="2012" name="Eukaryot. Cell">
        <title>Draft genome sequence of CBS 2479, the standard type strain of Trichosporon asahii.</title>
        <authorList>
            <person name="Yang R.Y."/>
            <person name="Li H.T."/>
            <person name="Zhu H."/>
            <person name="Zhou G.P."/>
            <person name="Wang M."/>
            <person name="Wang L."/>
        </authorList>
    </citation>
    <scope>NUCLEOTIDE SEQUENCE [LARGE SCALE GENOMIC DNA]</scope>
    <source>
        <strain evidence="17">ATCC 90039 / CBS 2479 / JCM 2466 / KCTC 7840 / NCYC 2677 / UAMH 7654</strain>
    </source>
</reference>
<evidence type="ECO:0000256" key="7">
    <source>
        <dbReference type="ARBA" id="ARBA00022843"/>
    </source>
</evidence>
<evidence type="ECO:0000256" key="12">
    <source>
        <dbReference type="ARBA" id="ARBA00077531"/>
    </source>
</evidence>
<organism evidence="16 17">
    <name type="scientific">Trichosporon asahii var. asahii (strain ATCC 90039 / CBS 2479 / JCM 2466 / KCTC 7840 / NBRC 103889/ NCYC 2677 / UAMH 7654)</name>
    <name type="common">Yeast</name>
    <dbReference type="NCBI Taxonomy" id="1186058"/>
    <lineage>
        <taxon>Eukaryota</taxon>
        <taxon>Fungi</taxon>
        <taxon>Dikarya</taxon>
        <taxon>Basidiomycota</taxon>
        <taxon>Agaricomycotina</taxon>
        <taxon>Tremellomycetes</taxon>
        <taxon>Trichosporonales</taxon>
        <taxon>Trichosporonaceae</taxon>
        <taxon>Trichosporon</taxon>
    </lineage>
</organism>
<dbReference type="OrthoDB" id="272357at2759"/>
<dbReference type="PANTHER" id="PTHR13483:SF3">
    <property type="entry name" value="BOX C_D SNORNA PROTEIN 1"/>
    <property type="match status" value="1"/>
</dbReference>
<keyword evidence="5 13" id="KW-0863">Zinc-finger</keyword>
<accession>J6EW67</accession>
<keyword evidence="2" id="KW-0690">Ribosome biogenesis</keyword>
<evidence type="ECO:0000256" key="5">
    <source>
        <dbReference type="ARBA" id="ARBA00022771"/>
    </source>
</evidence>
<dbReference type="Pfam" id="PF04438">
    <property type="entry name" value="zf-HIT"/>
    <property type="match status" value="1"/>
</dbReference>
<feature type="region of interest" description="Disordered" evidence="14">
    <location>
        <begin position="1"/>
        <end position="21"/>
    </location>
</feature>
<dbReference type="AlphaFoldDB" id="J6EW67"/>
<evidence type="ECO:0000256" key="10">
    <source>
        <dbReference type="ARBA" id="ARBA00061949"/>
    </source>
</evidence>
<gene>
    <name evidence="16" type="ORF">A1Q1_02128</name>
</gene>
<keyword evidence="6" id="KW-0862">Zinc</keyword>
<evidence type="ECO:0000256" key="13">
    <source>
        <dbReference type="PROSITE-ProRule" id="PRU00453"/>
    </source>
</evidence>
<feature type="compositionally biased region" description="Basic and acidic residues" evidence="14">
    <location>
        <begin position="259"/>
        <end position="274"/>
    </location>
</feature>
<feature type="compositionally biased region" description="Acidic residues" evidence="14">
    <location>
        <begin position="285"/>
        <end position="304"/>
    </location>
</feature>
<dbReference type="HOGENOM" id="CLU_839885_0_0_1"/>
<evidence type="ECO:0000256" key="3">
    <source>
        <dbReference type="ARBA" id="ARBA00022553"/>
    </source>
</evidence>
<proteinExistence type="inferred from homology"/>
<evidence type="ECO:0000256" key="8">
    <source>
        <dbReference type="ARBA" id="ARBA00049598"/>
    </source>
</evidence>
<dbReference type="Proteomes" id="UP000002748">
    <property type="component" value="Unassembled WGS sequence"/>
</dbReference>
<name>J6EW67_TRIAS</name>
<comment type="subunit">
    <text evidence="10">Interacts with FBL, SNU13, NOP58, NUFIP1, RUVBL1, RUVBL2 and TAF9. Interacts (via HIT-type zinc finger) with the RUVBL1/RUVBL2 complex in the presence of ADP.</text>
</comment>
<evidence type="ECO:0000256" key="6">
    <source>
        <dbReference type="ARBA" id="ARBA00022833"/>
    </source>
</evidence>
<feature type="compositionally biased region" description="Basic and acidic residues" evidence="14">
    <location>
        <begin position="107"/>
        <end position="117"/>
    </location>
</feature>
<comment type="caution">
    <text evidence="16">The sequence shown here is derived from an EMBL/GenBank/DDBJ whole genome shotgun (WGS) entry which is preliminary data.</text>
</comment>
<dbReference type="GO" id="GO:0000463">
    <property type="term" value="P:maturation of LSU-rRNA from tricistronic rRNA transcript (SSU-rRNA, 5.8S rRNA, LSU-rRNA)"/>
    <property type="evidence" value="ECO:0007669"/>
    <property type="project" value="TreeGrafter"/>
</dbReference>
<dbReference type="GO" id="GO:0070761">
    <property type="term" value="C:pre-snoRNP complex"/>
    <property type="evidence" value="ECO:0007669"/>
    <property type="project" value="TreeGrafter"/>
</dbReference>
<comment type="similarity">
    <text evidence="9">Belongs to the BCD1 family.</text>
</comment>
<dbReference type="InterPro" id="IPR051639">
    <property type="entry name" value="BCD1"/>
</dbReference>
<evidence type="ECO:0000313" key="16">
    <source>
        <dbReference type="EMBL" id="EJT48869.1"/>
    </source>
</evidence>
<evidence type="ECO:0000313" key="17">
    <source>
        <dbReference type="Proteomes" id="UP000002748"/>
    </source>
</evidence>
<evidence type="ECO:0000256" key="1">
    <source>
        <dbReference type="ARBA" id="ARBA00022499"/>
    </source>
</evidence>
<dbReference type="InterPro" id="IPR007529">
    <property type="entry name" value="Znf_HIT"/>
</dbReference>
<feature type="region of interest" description="Disordered" evidence="14">
    <location>
        <begin position="259"/>
        <end position="331"/>
    </location>
</feature>
<dbReference type="VEuPathDB" id="FungiDB:A1Q1_02128"/>
<keyword evidence="1" id="KW-1017">Isopeptide bond</keyword>
<dbReference type="GO" id="GO:0048254">
    <property type="term" value="P:snoRNA localization"/>
    <property type="evidence" value="ECO:0007669"/>
    <property type="project" value="TreeGrafter"/>
</dbReference>